<dbReference type="GO" id="GO:0071541">
    <property type="term" value="C:eukaryotic translation initiation factor 3 complex, eIF3m"/>
    <property type="evidence" value="ECO:0007669"/>
    <property type="project" value="UniProtKB-UniRule"/>
</dbReference>
<comment type="caution">
    <text evidence="7">The sequence shown here is derived from an EMBL/GenBank/DDBJ whole genome shotgun (WGS) entry which is preliminary data.</text>
</comment>
<name>Q4N2F3_THEPA</name>
<evidence type="ECO:0000313" key="7">
    <source>
        <dbReference type="EMBL" id="EAN31748.1"/>
    </source>
</evidence>
<comment type="subcellular location">
    <subcellularLocation>
        <location evidence="5">Cytoplasm</location>
    </subcellularLocation>
</comment>
<keyword evidence="2 5" id="KW-0963">Cytoplasm</keyword>
<dbReference type="eggNOG" id="KOG2753">
    <property type="taxonomic scope" value="Eukaryota"/>
</dbReference>
<dbReference type="InterPro" id="IPR036390">
    <property type="entry name" value="WH_DNA-bd_sf"/>
</dbReference>
<dbReference type="InParanoid" id="Q4N2F3"/>
<proteinExistence type="inferred from homology"/>
<evidence type="ECO:0000256" key="4">
    <source>
        <dbReference type="ARBA" id="ARBA00022917"/>
    </source>
</evidence>
<dbReference type="InterPro" id="IPR045237">
    <property type="entry name" value="COPS7/eIF3m"/>
</dbReference>
<sequence length="450" mass="52144">MTTFVPLSQDTEGAVSSASLGDWVLGILKVRCPSKTATYYAQLLDQFQEVEGEQIIKESFQLFELLLSEHLTVFEFLEESKTNGTTVMLSLDPTSKAESEVFFTLLNYLPIFYYIPVRVKYSDALKQVEEYFTVLMYMLQLRFTSSGQIEKAGHLLLKAIQGGESFLELRLRLLQMLYNSVESTLPLRVDVYIAILEFAAKHNIFHTLIPIVKEVDEWMVDWSIDKKTKIRIYHIIAEELDKLNRADLAYKFWKKRVECLNEPDLYTTDENVMATVTFVVRSLRSEDILYFDQLLLMPAVAHLKETRYAPLISLLEIFIRGNLEDLDKYLKENAEFVSELKLDWKPLVEKLTLLTISTMCQQQSEIPIEMIEKNLQLPPEEAEQMIVNAINKGVMEALIDQNSKKVIINHVVHREFGNEELKQLYNNLKQWRNCINTLINIVDNKSLNSS</sequence>
<comment type="similarity">
    <text evidence="1">Belongs to the CSN7/EIF3M family. CSN7 subfamily.</text>
</comment>
<gene>
    <name evidence="7" type="ordered locus">TP04_0396</name>
</gene>
<dbReference type="STRING" id="5875.Q4N2F3"/>
<dbReference type="GO" id="GO:0033290">
    <property type="term" value="C:eukaryotic 48S preinitiation complex"/>
    <property type="evidence" value="ECO:0007669"/>
    <property type="project" value="UniProtKB-UniRule"/>
</dbReference>
<comment type="similarity">
    <text evidence="5">Belongs to the eIF-3 subunit M family.</text>
</comment>
<reference evidence="7 8" key="1">
    <citation type="journal article" date="2005" name="Science">
        <title>Genome sequence of Theileria parva, a bovine pathogen that transforms lymphocytes.</title>
        <authorList>
            <person name="Gardner M.J."/>
            <person name="Bishop R."/>
            <person name="Shah T."/>
            <person name="de Villiers E.P."/>
            <person name="Carlton J.M."/>
            <person name="Hall N."/>
            <person name="Ren Q."/>
            <person name="Paulsen I.T."/>
            <person name="Pain A."/>
            <person name="Berriman M."/>
            <person name="Wilson R.J.M."/>
            <person name="Sato S."/>
            <person name="Ralph S.A."/>
            <person name="Mann D.J."/>
            <person name="Xiong Z."/>
            <person name="Shallom S.J."/>
            <person name="Weidman J."/>
            <person name="Jiang L."/>
            <person name="Lynn J."/>
            <person name="Weaver B."/>
            <person name="Shoaibi A."/>
            <person name="Domingo A.R."/>
            <person name="Wasawo D."/>
            <person name="Crabtree J."/>
            <person name="Wortman J.R."/>
            <person name="Haas B."/>
            <person name="Angiuoli S.V."/>
            <person name="Creasy T.H."/>
            <person name="Lu C."/>
            <person name="Suh B."/>
            <person name="Silva J.C."/>
            <person name="Utterback T.R."/>
            <person name="Feldblyum T.V."/>
            <person name="Pertea M."/>
            <person name="Allen J."/>
            <person name="Nierman W.C."/>
            <person name="Taracha E.L.N."/>
            <person name="Salzberg S.L."/>
            <person name="White O.R."/>
            <person name="Fitzhugh H.A."/>
            <person name="Morzaria S."/>
            <person name="Venter J.C."/>
            <person name="Fraser C.M."/>
            <person name="Nene V."/>
        </authorList>
    </citation>
    <scope>NUCLEOTIDE SEQUENCE [LARGE SCALE GENOMIC DNA]</scope>
    <source>
        <strain evidence="7 8">Muguga</strain>
    </source>
</reference>
<dbReference type="AlphaFoldDB" id="Q4N2F3"/>
<dbReference type="PROSITE" id="PS50250">
    <property type="entry name" value="PCI"/>
    <property type="match status" value="1"/>
</dbReference>
<evidence type="ECO:0000256" key="2">
    <source>
        <dbReference type="ARBA" id="ARBA00022490"/>
    </source>
</evidence>
<dbReference type="Proteomes" id="UP000001949">
    <property type="component" value="Unassembled WGS sequence"/>
</dbReference>
<protein>
    <recommendedName>
        <fullName evidence="5">Eukaryotic translation initiation factor 3 subunit M</fullName>
        <shortName evidence="5">eIF3m</shortName>
    </recommendedName>
</protein>
<dbReference type="SMART" id="SM00088">
    <property type="entry name" value="PINT"/>
    <property type="match status" value="1"/>
</dbReference>
<dbReference type="PANTHER" id="PTHR15350:SF2">
    <property type="entry name" value="EUKARYOTIC TRANSLATION INITIATION FACTOR 3 SUBUNIT M"/>
    <property type="match status" value="1"/>
</dbReference>
<dbReference type="VEuPathDB" id="PiroplasmaDB:TpMuguga_04g00396"/>
<dbReference type="HAMAP" id="MF_03012">
    <property type="entry name" value="eIF3m"/>
    <property type="match status" value="1"/>
</dbReference>
<keyword evidence="4 5" id="KW-0648">Protein biosynthesis</keyword>
<dbReference type="GO" id="GO:0001732">
    <property type="term" value="P:formation of cytoplasmic translation initiation complex"/>
    <property type="evidence" value="ECO:0007669"/>
    <property type="project" value="UniProtKB-UniRule"/>
</dbReference>
<dbReference type="EMBL" id="AAGK01000004">
    <property type="protein sequence ID" value="EAN31748.1"/>
    <property type="molecule type" value="Genomic_DNA"/>
</dbReference>
<dbReference type="GO" id="GO:0016282">
    <property type="term" value="C:eukaryotic 43S preinitiation complex"/>
    <property type="evidence" value="ECO:0007669"/>
    <property type="project" value="UniProtKB-UniRule"/>
</dbReference>
<dbReference type="InterPro" id="IPR000717">
    <property type="entry name" value="PCI_dom"/>
</dbReference>
<dbReference type="KEGG" id="tpv:TP04_0396"/>
<evidence type="ECO:0000256" key="5">
    <source>
        <dbReference type="HAMAP-Rule" id="MF_03012"/>
    </source>
</evidence>
<dbReference type="InterPro" id="IPR027528">
    <property type="entry name" value="eIF3m"/>
</dbReference>
<dbReference type="Pfam" id="PF01399">
    <property type="entry name" value="PCI"/>
    <property type="match status" value="1"/>
</dbReference>
<keyword evidence="8" id="KW-1185">Reference proteome</keyword>
<dbReference type="FunCoup" id="Q4N2F3">
    <property type="interactions" value="535"/>
</dbReference>
<dbReference type="OMA" id="VCLKALW"/>
<organism evidence="7 8">
    <name type="scientific">Theileria parva</name>
    <name type="common">East coast fever infection agent</name>
    <dbReference type="NCBI Taxonomy" id="5875"/>
    <lineage>
        <taxon>Eukaryota</taxon>
        <taxon>Sar</taxon>
        <taxon>Alveolata</taxon>
        <taxon>Apicomplexa</taxon>
        <taxon>Aconoidasida</taxon>
        <taxon>Piroplasmida</taxon>
        <taxon>Theileriidae</taxon>
        <taxon>Theileria</taxon>
    </lineage>
</organism>
<dbReference type="PANTHER" id="PTHR15350">
    <property type="entry name" value="COP9 SIGNALOSOME COMPLEX SUBUNIT 7/DENDRITIC CELL PROTEIN GA17"/>
    <property type="match status" value="1"/>
</dbReference>
<dbReference type="GO" id="GO:0003743">
    <property type="term" value="F:translation initiation factor activity"/>
    <property type="evidence" value="ECO:0007669"/>
    <property type="project" value="UniProtKB-UniRule"/>
</dbReference>
<evidence type="ECO:0000256" key="3">
    <source>
        <dbReference type="ARBA" id="ARBA00022540"/>
    </source>
</evidence>
<dbReference type="SUPFAM" id="SSF46785">
    <property type="entry name" value="Winged helix' DNA-binding domain"/>
    <property type="match status" value="1"/>
</dbReference>
<keyword evidence="3 5" id="KW-0396">Initiation factor</keyword>
<evidence type="ECO:0000259" key="6">
    <source>
        <dbReference type="PROSITE" id="PS50250"/>
    </source>
</evidence>
<accession>Q4N2F3</accession>
<evidence type="ECO:0000313" key="8">
    <source>
        <dbReference type="Proteomes" id="UP000001949"/>
    </source>
</evidence>
<comment type="function">
    <text evidence="5">Component of the eukaryotic translation initiation factor 3 (eIF-3) complex, which is involved in protein synthesis of a specialized repertoire of mRNAs and, together with other initiation factors, stimulates binding of mRNA and methionyl-tRNAi to the 40S ribosome. The eIF-3 complex specifically targets and initiates translation of a subset of mRNAs involved in cell proliferation.</text>
</comment>
<feature type="domain" description="PCI" evidence="6">
    <location>
        <begin position="248"/>
        <end position="413"/>
    </location>
</feature>
<comment type="subunit">
    <text evidence="5">Component of the eukaryotic translation initiation factor 3 (eIF-3) complex.</text>
</comment>
<evidence type="ECO:0000256" key="1">
    <source>
        <dbReference type="ARBA" id="ARBA00008482"/>
    </source>
</evidence>